<dbReference type="InterPro" id="IPR023576">
    <property type="entry name" value="UbiE/COQ5_MeTrFase_CS"/>
</dbReference>
<evidence type="ECO:0000313" key="6">
    <source>
        <dbReference type="WBParaSite" id="maker-uti_cns_0008541-snap-gene-0.6-mRNA-1"/>
    </source>
</evidence>
<evidence type="ECO:0000259" key="4">
    <source>
        <dbReference type="Pfam" id="PF08241"/>
    </source>
</evidence>
<dbReference type="STRING" id="282301.A0A1I8HYD7"/>
<dbReference type="PANTHER" id="PTHR45036:SF1">
    <property type="entry name" value="METHYLTRANSFERASE LIKE 7A"/>
    <property type="match status" value="1"/>
</dbReference>
<evidence type="ECO:0000256" key="1">
    <source>
        <dbReference type="ARBA" id="ARBA00022603"/>
    </source>
</evidence>
<dbReference type="Proteomes" id="UP000095280">
    <property type="component" value="Unplaced"/>
</dbReference>
<dbReference type="GO" id="GO:0008757">
    <property type="term" value="F:S-adenosylmethionine-dependent methyltransferase activity"/>
    <property type="evidence" value="ECO:0007669"/>
    <property type="project" value="InterPro"/>
</dbReference>
<dbReference type="WBParaSite" id="maker-uti_cns_0008578-snap-gene-0.2-mRNA-1">
    <property type="protein sequence ID" value="maker-uti_cns_0008578-snap-gene-0.2-mRNA-1"/>
    <property type="gene ID" value="maker-uti_cns_0008578-snap-gene-0.2"/>
</dbReference>
<name>A0A1I8HYD7_9PLAT</name>
<keyword evidence="3" id="KW-0949">S-adenosyl-L-methionine</keyword>
<reference evidence="6 7" key="1">
    <citation type="submission" date="2016-11" db="UniProtKB">
        <authorList>
            <consortium name="WormBaseParasite"/>
        </authorList>
    </citation>
    <scope>IDENTIFICATION</scope>
</reference>
<dbReference type="InterPro" id="IPR029063">
    <property type="entry name" value="SAM-dependent_MTases_sf"/>
</dbReference>
<dbReference type="GO" id="GO:0032259">
    <property type="term" value="P:methylation"/>
    <property type="evidence" value="ECO:0007669"/>
    <property type="project" value="UniProtKB-KW"/>
</dbReference>
<keyword evidence="2" id="KW-0808">Transferase</keyword>
<dbReference type="SUPFAM" id="SSF53335">
    <property type="entry name" value="S-adenosyl-L-methionine-dependent methyltransferases"/>
    <property type="match status" value="1"/>
</dbReference>
<sequence length="247" mass="27548">MLPQLLKSLLPQQPLVRVALLASSGAAALLVGRKLYLWGQVLMLTILCGKADRALYKRKRLLFQRLLDRAEELGRPMEILELGSGTGVNFKYLPSGARLTALDPLSEARGIFTRAASKEAGITLAACVTGFAEDMSCFPDESFDAVFCTLTMCTVWDLDRMLKEVRRVLRPGGLFLFMDHTLSDRPLVRAVQYAVTPLWYFFGHGCHFRLPQRHVTKAGFSKCEISEFDGALKTTLLRRMVDGCATK</sequence>
<dbReference type="PROSITE" id="PS01184">
    <property type="entry name" value="UBIE_2"/>
    <property type="match status" value="1"/>
</dbReference>
<evidence type="ECO:0000313" key="7">
    <source>
        <dbReference type="WBParaSite" id="maker-uti_cns_0008578-snap-gene-0.2-mRNA-1"/>
    </source>
</evidence>
<dbReference type="OrthoDB" id="416496at2759"/>
<organism evidence="5 7">
    <name type="scientific">Macrostomum lignano</name>
    <dbReference type="NCBI Taxonomy" id="282301"/>
    <lineage>
        <taxon>Eukaryota</taxon>
        <taxon>Metazoa</taxon>
        <taxon>Spiralia</taxon>
        <taxon>Lophotrochozoa</taxon>
        <taxon>Platyhelminthes</taxon>
        <taxon>Rhabditophora</taxon>
        <taxon>Macrostomorpha</taxon>
        <taxon>Macrostomida</taxon>
        <taxon>Macrostomidae</taxon>
        <taxon>Macrostomum</taxon>
    </lineage>
</organism>
<dbReference type="CDD" id="cd02440">
    <property type="entry name" value="AdoMet_MTases"/>
    <property type="match status" value="1"/>
</dbReference>
<proteinExistence type="predicted"/>
<dbReference type="InterPro" id="IPR013216">
    <property type="entry name" value="Methyltransf_11"/>
</dbReference>
<dbReference type="WBParaSite" id="maker-uti_cns_0008541-snap-gene-0.6-mRNA-1">
    <property type="protein sequence ID" value="maker-uti_cns_0008541-snap-gene-0.6-mRNA-1"/>
    <property type="gene ID" value="maker-uti_cns_0008541-snap-gene-0.6"/>
</dbReference>
<evidence type="ECO:0000256" key="3">
    <source>
        <dbReference type="ARBA" id="ARBA00022691"/>
    </source>
</evidence>
<accession>A0A1I8HYD7</accession>
<dbReference type="WBParaSite" id="maker-uti_cns_0011856-snap-gene-0.5-mRNA-1">
    <property type="protein sequence ID" value="maker-uti_cns_0011856-snap-gene-0.5-mRNA-1"/>
    <property type="gene ID" value="maker-uti_cns_0011856-snap-gene-0.5"/>
</dbReference>
<dbReference type="AlphaFoldDB" id="A0A1I8HYD7"/>
<feature type="domain" description="Methyltransferase type 11" evidence="4">
    <location>
        <begin position="80"/>
        <end position="177"/>
    </location>
</feature>
<evidence type="ECO:0000313" key="5">
    <source>
        <dbReference type="Proteomes" id="UP000095280"/>
    </source>
</evidence>
<dbReference type="Pfam" id="PF08241">
    <property type="entry name" value="Methyltransf_11"/>
    <property type="match status" value="1"/>
</dbReference>
<keyword evidence="5" id="KW-1185">Reference proteome</keyword>
<dbReference type="InterPro" id="IPR052356">
    <property type="entry name" value="Thiol_S-MT"/>
</dbReference>
<dbReference type="PANTHER" id="PTHR45036">
    <property type="entry name" value="METHYLTRANSFERASE LIKE 7B"/>
    <property type="match status" value="1"/>
</dbReference>
<keyword evidence="1" id="KW-0489">Methyltransferase</keyword>
<dbReference type="Gene3D" id="3.40.50.150">
    <property type="entry name" value="Vaccinia Virus protein VP39"/>
    <property type="match status" value="1"/>
</dbReference>
<protein>
    <submittedName>
        <fullName evidence="6 7">Methyltransf_11 domain-containing protein</fullName>
    </submittedName>
</protein>
<evidence type="ECO:0000256" key="2">
    <source>
        <dbReference type="ARBA" id="ARBA00022679"/>
    </source>
</evidence>